<dbReference type="InterPro" id="IPR050902">
    <property type="entry name" value="ABC_Transporter_SBP"/>
</dbReference>
<comment type="cofactor">
    <cofactor evidence="1">
        <name>heme b</name>
        <dbReference type="ChEBI" id="CHEBI:60344"/>
    </cofactor>
</comment>
<evidence type="ECO:0000256" key="14">
    <source>
        <dbReference type="ARBA" id="ARBA00031463"/>
    </source>
</evidence>
<evidence type="ECO:0000256" key="6">
    <source>
        <dbReference type="ARBA" id="ARBA00022617"/>
    </source>
</evidence>
<dbReference type="GO" id="GO:0015886">
    <property type="term" value="P:heme transport"/>
    <property type="evidence" value="ECO:0007669"/>
    <property type="project" value="InterPro"/>
</dbReference>
<accession>A0A1M5WMN1</accession>
<dbReference type="NCBIfam" id="TIGR03659">
    <property type="entry name" value="IsdE"/>
    <property type="match status" value="1"/>
</dbReference>
<evidence type="ECO:0000256" key="7">
    <source>
        <dbReference type="ARBA" id="ARBA00022723"/>
    </source>
</evidence>
<evidence type="ECO:0000256" key="8">
    <source>
        <dbReference type="ARBA" id="ARBA00022729"/>
    </source>
</evidence>
<dbReference type="GO" id="GO:0071281">
    <property type="term" value="P:cellular response to iron ion"/>
    <property type="evidence" value="ECO:0007669"/>
    <property type="project" value="TreeGrafter"/>
</dbReference>
<keyword evidence="11" id="KW-0564">Palmitate</keyword>
<evidence type="ECO:0000256" key="1">
    <source>
        <dbReference type="ARBA" id="ARBA00001970"/>
    </source>
</evidence>
<protein>
    <recommendedName>
        <fullName evidence="3">High-affinity heme uptake system protein IsdE</fullName>
    </recommendedName>
    <alternativeName>
        <fullName evidence="14">Iron-regulated surface determinant protein E</fullName>
    </alternativeName>
    <alternativeName>
        <fullName evidence="13">Staphylococcal iron-regulated protein F</fullName>
    </alternativeName>
</protein>
<dbReference type="PROSITE" id="PS50983">
    <property type="entry name" value="FE_B12_PBP"/>
    <property type="match status" value="1"/>
</dbReference>
<keyword evidence="9" id="KW-0408">Iron</keyword>
<evidence type="ECO:0000313" key="18">
    <source>
        <dbReference type="Proteomes" id="UP000183995"/>
    </source>
</evidence>
<dbReference type="PANTHER" id="PTHR30535">
    <property type="entry name" value="VITAMIN B12-BINDING PROTEIN"/>
    <property type="match status" value="1"/>
</dbReference>
<proteinExistence type="inferred from homology"/>
<dbReference type="InterPro" id="IPR019957">
    <property type="entry name" value="ABC_transptr_haem-bd_IsdE"/>
</dbReference>
<keyword evidence="12" id="KW-0449">Lipoprotein</keyword>
<dbReference type="GO" id="GO:0020037">
    <property type="term" value="F:heme binding"/>
    <property type="evidence" value="ECO:0007669"/>
    <property type="project" value="InterPro"/>
</dbReference>
<keyword evidence="10" id="KW-0472">Membrane</keyword>
<keyword evidence="7" id="KW-0479">Metal-binding</keyword>
<dbReference type="OrthoDB" id="66025at2"/>
<name>A0A1M5WMN1_9FIRM</name>
<gene>
    <name evidence="17" type="ORF">SAMN02745823_01352</name>
</gene>
<evidence type="ECO:0000313" key="17">
    <source>
        <dbReference type="EMBL" id="SHH88414.1"/>
    </source>
</evidence>
<dbReference type="SUPFAM" id="SSF53807">
    <property type="entry name" value="Helical backbone' metal receptor"/>
    <property type="match status" value="1"/>
</dbReference>
<feature type="region of interest" description="Disordered" evidence="15">
    <location>
        <begin position="23"/>
        <end position="45"/>
    </location>
</feature>
<dbReference type="Proteomes" id="UP000183995">
    <property type="component" value="Unassembled WGS sequence"/>
</dbReference>
<keyword evidence="18" id="KW-1185">Reference proteome</keyword>
<dbReference type="PROSITE" id="PS51257">
    <property type="entry name" value="PROKAR_LIPOPROTEIN"/>
    <property type="match status" value="1"/>
</dbReference>
<dbReference type="GO" id="GO:0016020">
    <property type="term" value="C:membrane"/>
    <property type="evidence" value="ECO:0007669"/>
    <property type="project" value="InterPro"/>
</dbReference>
<dbReference type="AlphaFoldDB" id="A0A1M5WMN1"/>
<evidence type="ECO:0000259" key="16">
    <source>
        <dbReference type="PROSITE" id="PS50983"/>
    </source>
</evidence>
<evidence type="ECO:0000256" key="12">
    <source>
        <dbReference type="ARBA" id="ARBA00023288"/>
    </source>
</evidence>
<keyword evidence="5" id="KW-1003">Cell membrane</keyword>
<dbReference type="STRING" id="1123282.SAMN02745823_01352"/>
<evidence type="ECO:0000256" key="9">
    <source>
        <dbReference type="ARBA" id="ARBA00023004"/>
    </source>
</evidence>
<reference evidence="17 18" key="1">
    <citation type="submission" date="2016-11" db="EMBL/GenBank/DDBJ databases">
        <authorList>
            <person name="Jaros S."/>
            <person name="Januszkiewicz K."/>
            <person name="Wedrychowicz H."/>
        </authorList>
    </citation>
    <scope>NUCLEOTIDE SEQUENCE [LARGE SCALE GENOMIC DNA]</scope>
    <source>
        <strain evidence="17 18">DSM 10068</strain>
    </source>
</reference>
<evidence type="ECO:0000256" key="4">
    <source>
        <dbReference type="ARBA" id="ARBA00022448"/>
    </source>
</evidence>
<evidence type="ECO:0000256" key="5">
    <source>
        <dbReference type="ARBA" id="ARBA00022475"/>
    </source>
</evidence>
<evidence type="ECO:0000256" key="11">
    <source>
        <dbReference type="ARBA" id="ARBA00023139"/>
    </source>
</evidence>
<feature type="domain" description="Fe/B12 periplasmic-binding" evidence="16">
    <location>
        <begin position="46"/>
        <end position="300"/>
    </location>
</feature>
<dbReference type="Pfam" id="PF01497">
    <property type="entry name" value="Peripla_BP_2"/>
    <property type="match status" value="1"/>
</dbReference>
<evidence type="ECO:0000256" key="15">
    <source>
        <dbReference type="SAM" id="MobiDB-lite"/>
    </source>
</evidence>
<dbReference type="EMBL" id="FQXV01000003">
    <property type="protein sequence ID" value="SHH88414.1"/>
    <property type="molecule type" value="Genomic_DNA"/>
</dbReference>
<dbReference type="RefSeq" id="WP_084726306.1">
    <property type="nucleotide sequence ID" value="NZ_FQXV01000003.1"/>
</dbReference>
<evidence type="ECO:0000256" key="10">
    <source>
        <dbReference type="ARBA" id="ARBA00023136"/>
    </source>
</evidence>
<dbReference type="PANTHER" id="PTHR30535:SF36">
    <property type="entry name" value="HIGH-AFFINITY HEME UPTAKE SYSTEM PROTEIN ISDE"/>
    <property type="match status" value="1"/>
</dbReference>
<evidence type="ECO:0000256" key="2">
    <source>
        <dbReference type="ARBA" id="ARBA00008814"/>
    </source>
</evidence>
<evidence type="ECO:0000256" key="13">
    <source>
        <dbReference type="ARBA" id="ARBA00031148"/>
    </source>
</evidence>
<dbReference type="InterPro" id="IPR002491">
    <property type="entry name" value="ABC_transptr_periplasmic_BD"/>
</dbReference>
<organism evidence="17 18">
    <name type="scientific">Sporobacter termitidis DSM 10068</name>
    <dbReference type="NCBI Taxonomy" id="1123282"/>
    <lineage>
        <taxon>Bacteria</taxon>
        <taxon>Bacillati</taxon>
        <taxon>Bacillota</taxon>
        <taxon>Clostridia</taxon>
        <taxon>Eubacteriales</taxon>
        <taxon>Oscillospiraceae</taxon>
        <taxon>Sporobacter</taxon>
    </lineage>
</organism>
<sequence length="302" mass="32844">MRFASGLLSAFLVTALTGCVDQHPTQTPPPAQTVAAGESTPPEEPRLVATSRATVAICDKLDLDLVGRPSLEGLPERYDDVAQVGSAMGPDMEIIASLNPTEVLGPDTLGPNLTAGYKAAGIPNTFLNLRSVQGLYEAVDYLGTKYDRKAQAGDLLAEYHEKLDAFQKAKGDKEGPRVLLLMGLPGAYIECTASSYVGNLVELAGGVNVVTDPENDFVSWNTEELLALDPDIILRTAHALPEQVQKMFEEEFRTNDIWSHFRAVQENKVYDLDYSIFGMSATFNWAEGLDDLLPLFYGEGNQ</sequence>
<comment type="similarity">
    <text evidence="2">Belongs to the bacterial solute-binding protein 8 family.</text>
</comment>
<dbReference type="Gene3D" id="3.40.50.1980">
    <property type="entry name" value="Nitrogenase molybdenum iron protein domain"/>
    <property type="match status" value="2"/>
</dbReference>
<evidence type="ECO:0000256" key="3">
    <source>
        <dbReference type="ARBA" id="ARBA00015862"/>
    </source>
</evidence>
<keyword evidence="8" id="KW-0732">Signal</keyword>
<keyword evidence="4" id="KW-0813">Transport</keyword>
<keyword evidence="6" id="KW-0349">Heme</keyword>
<dbReference type="GO" id="GO:0046872">
    <property type="term" value="F:metal ion binding"/>
    <property type="evidence" value="ECO:0007669"/>
    <property type="project" value="UniProtKB-KW"/>
</dbReference>